<keyword evidence="1" id="KW-0175">Coiled coil</keyword>
<protein>
    <recommendedName>
        <fullName evidence="2">Transcription regulator TrmB N-terminal domain-containing protein</fullName>
    </recommendedName>
</protein>
<name>A0A1F5P514_9BACT</name>
<dbReference type="Pfam" id="PF01978">
    <property type="entry name" value="TrmB"/>
    <property type="match status" value="1"/>
</dbReference>
<dbReference type="Gene3D" id="1.10.10.10">
    <property type="entry name" value="Winged helix-like DNA-binding domain superfamily/Winged helix DNA-binding domain"/>
    <property type="match status" value="1"/>
</dbReference>
<comment type="caution">
    <text evidence="3">The sequence shown here is derived from an EMBL/GenBank/DDBJ whole genome shotgun (WGS) entry which is preliminary data.</text>
</comment>
<organism evidence="3 4">
    <name type="scientific">Candidatus Doudnabacteria bacterium RIFCSPHIGHO2_02_FULL_46_11</name>
    <dbReference type="NCBI Taxonomy" id="1817832"/>
    <lineage>
        <taxon>Bacteria</taxon>
        <taxon>Candidatus Doudnaibacteriota</taxon>
    </lineage>
</organism>
<proteinExistence type="predicted"/>
<evidence type="ECO:0000313" key="4">
    <source>
        <dbReference type="Proteomes" id="UP000176786"/>
    </source>
</evidence>
<evidence type="ECO:0000256" key="1">
    <source>
        <dbReference type="SAM" id="Coils"/>
    </source>
</evidence>
<dbReference type="PANTHER" id="PTHR34293:SF1">
    <property type="entry name" value="HTH-TYPE TRANSCRIPTIONAL REGULATOR TRMBL2"/>
    <property type="match status" value="1"/>
</dbReference>
<sequence length="261" mass="29756">MDYKLVERVDKLALQPNEAKVYLALLELGQGNVRSVSKAAQINRTTGYDILERLALYGLASRAILGKKKILYAAEPPSRFLQYLENKKHQAERNFNQAKELLSDLQLVYKSDVKPVIRFFEGREGIKNIYNHTLQSKGVIYSVLDLSQYLPEFDQFGKEHVKARAEKGIKEKVLVVKNEAAKYFYETTYKGKKKMEAVGEYRVLDSTFTGLPAAEINIYDDIVMGVLFKPNENAAFEIQNQSFANSLKLLFEIAWQSAAKL</sequence>
<dbReference type="InterPro" id="IPR051797">
    <property type="entry name" value="TrmB-like"/>
</dbReference>
<dbReference type="AlphaFoldDB" id="A0A1F5P514"/>
<dbReference type="STRING" id="1817832.A3J48_02105"/>
<dbReference type="InterPro" id="IPR002831">
    <property type="entry name" value="Tscrpt_reg_TrmB_N"/>
</dbReference>
<feature type="coiled-coil region" evidence="1">
    <location>
        <begin position="81"/>
        <end position="108"/>
    </location>
</feature>
<dbReference type="InterPro" id="IPR036388">
    <property type="entry name" value="WH-like_DNA-bd_sf"/>
</dbReference>
<gene>
    <name evidence="3" type="ORF">A3J48_02105</name>
</gene>
<accession>A0A1F5P514</accession>
<dbReference type="PANTHER" id="PTHR34293">
    <property type="entry name" value="HTH-TYPE TRANSCRIPTIONAL REGULATOR TRMBL2"/>
    <property type="match status" value="1"/>
</dbReference>
<dbReference type="Proteomes" id="UP000176786">
    <property type="component" value="Unassembled WGS sequence"/>
</dbReference>
<feature type="domain" description="Transcription regulator TrmB N-terminal" evidence="2">
    <location>
        <begin position="11"/>
        <end position="77"/>
    </location>
</feature>
<reference evidence="3 4" key="1">
    <citation type="journal article" date="2016" name="Nat. Commun.">
        <title>Thousands of microbial genomes shed light on interconnected biogeochemical processes in an aquifer system.</title>
        <authorList>
            <person name="Anantharaman K."/>
            <person name="Brown C.T."/>
            <person name="Hug L.A."/>
            <person name="Sharon I."/>
            <person name="Castelle C.J."/>
            <person name="Probst A.J."/>
            <person name="Thomas B.C."/>
            <person name="Singh A."/>
            <person name="Wilkins M.J."/>
            <person name="Karaoz U."/>
            <person name="Brodie E.L."/>
            <person name="Williams K.H."/>
            <person name="Hubbard S.S."/>
            <person name="Banfield J.F."/>
        </authorList>
    </citation>
    <scope>NUCLEOTIDE SEQUENCE [LARGE SCALE GENOMIC DNA]</scope>
</reference>
<evidence type="ECO:0000259" key="2">
    <source>
        <dbReference type="Pfam" id="PF01978"/>
    </source>
</evidence>
<evidence type="ECO:0000313" key="3">
    <source>
        <dbReference type="EMBL" id="OGE84884.1"/>
    </source>
</evidence>
<dbReference type="EMBL" id="MFES01000032">
    <property type="protein sequence ID" value="OGE84884.1"/>
    <property type="molecule type" value="Genomic_DNA"/>
</dbReference>